<dbReference type="SUPFAM" id="SSF51735">
    <property type="entry name" value="NAD(P)-binding Rossmann-fold domains"/>
    <property type="match status" value="1"/>
</dbReference>
<protein>
    <submittedName>
        <fullName evidence="3">NAD(P)-dependent oxidoreductase</fullName>
        <ecNumber evidence="3">1.1.1.47</ecNumber>
    </submittedName>
</protein>
<dbReference type="RefSeq" id="WP_128353457.1">
    <property type="nucleotide sequence ID" value="NZ_CP022987.1"/>
</dbReference>
<dbReference type="KEGG" id="pus:CKA81_00035"/>
<dbReference type="Gene3D" id="3.40.50.720">
    <property type="entry name" value="NAD(P)-binding Rossmann-like Domain"/>
    <property type="match status" value="1"/>
</dbReference>
<accession>A0A410G7X9</accession>
<dbReference type="InterPro" id="IPR002347">
    <property type="entry name" value="SDR_fam"/>
</dbReference>
<dbReference type="FunFam" id="3.40.50.720:FF:000173">
    <property type="entry name" value="3-oxoacyl-[acyl-carrier protein] reductase"/>
    <property type="match status" value="1"/>
</dbReference>
<comment type="similarity">
    <text evidence="1">Belongs to the short-chain dehydrogenases/reductases (SDR) family.</text>
</comment>
<gene>
    <name evidence="3" type="ORF">CKA81_00035</name>
</gene>
<dbReference type="PANTHER" id="PTHR43639:SF1">
    <property type="entry name" value="SHORT-CHAIN DEHYDROGENASE_REDUCTASE FAMILY PROTEIN"/>
    <property type="match status" value="1"/>
</dbReference>
<dbReference type="PANTHER" id="PTHR43639">
    <property type="entry name" value="OXIDOREDUCTASE, SHORT-CHAIN DEHYDROGENASE/REDUCTASE FAMILY (AFU_ORTHOLOGUE AFUA_5G02870)"/>
    <property type="match status" value="1"/>
</dbReference>
<name>A0A410G7X9_9BURK</name>
<dbReference type="EMBL" id="CP022987">
    <property type="protein sequence ID" value="QAA92412.1"/>
    <property type="molecule type" value="Genomic_DNA"/>
</dbReference>
<evidence type="ECO:0000256" key="2">
    <source>
        <dbReference type="ARBA" id="ARBA00023002"/>
    </source>
</evidence>
<evidence type="ECO:0000313" key="3">
    <source>
        <dbReference type="EMBL" id="QAA92412.1"/>
    </source>
</evidence>
<evidence type="ECO:0000256" key="1">
    <source>
        <dbReference type="ARBA" id="ARBA00006484"/>
    </source>
</evidence>
<dbReference type="OrthoDB" id="20590at2"/>
<dbReference type="PRINTS" id="PR00081">
    <property type="entry name" value="GDHRDH"/>
</dbReference>
<dbReference type="EC" id="1.1.1.47" evidence="3"/>
<dbReference type="InterPro" id="IPR036291">
    <property type="entry name" value="NAD(P)-bd_dom_sf"/>
</dbReference>
<keyword evidence="4" id="KW-1185">Reference proteome</keyword>
<keyword evidence="2 3" id="KW-0560">Oxidoreductase</keyword>
<evidence type="ECO:0000313" key="4">
    <source>
        <dbReference type="Proteomes" id="UP000283474"/>
    </source>
</evidence>
<dbReference type="GO" id="GO:0047936">
    <property type="term" value="F:glucose 1-dehydrogenase [NAD(P)+] activity"/>
    <property type="evidence" value="ECO:0007669"/>
    <property type="project" value="UniProtKB-EC"/>
</dbReference>
<sequence>MNQQATSEPGLFVVTGGSRGIGAAVACLAARHYHVVILYRSGTAEAQRVVERIQGEGGRATAIQADVGDEAAVLDAYRQIDELGSMQVLVNNAGITGAAGKVDAVSFDTVSDVFRVNVVGAFVAAREAVRRMSTAHGGRGGVIINISSGAAQLGSPNNWVHYAATKGAIDTMTIGLAKEVASEGIRVNAVRPGLIATDIQNNRSAEQLSRMVAAIPMGRMGEAEEIAETVLWLASPAASYVTGAILDARGGL</sequence>
<dbReference type="PRINTS" id="PR00080">
    <property type="entry name" value="SDRFAMILY"/>
</dbReference>
<organism evidence="3 4">
    <name type="scientific">Pollutimonas thiosulfatoxidans</name>
    <dbReference type="NCBI Taxonomy" id="2028345"/>
    <lineage>
        <taxon>Bacteria</taxon>
        <taxon>Pseudomonadati</taxon>
        <taxon>Pseudomonadota</taxon>
        <taxon>Betaproteobacteria</taxon>
        <taxon>Burkholderiales</taxon>
        <taxon>Alcaligenaceae</taxon>
        <taxon>Pollutimonas</taxon>
    </lineage>
</organism>
<proteinExistence type="inferred from homology"/>
<reference evidence="3 4" key="1">
    <citation type="submission" date="2017-08" db="EMBL/GenBank/DDBJ databases">
        <authorList>
            <person name="Park S.-J."/>
            <person name="Kim H."/>
        </authorList>
    </citation>
    <scope>NUCLEOTIDE SEQUENCE [LARGE SCALE GENOMIC DNA]</scope>
    <source>
        <strain evidence="4">ye3</strain>
    </source>
</reference>
<dbReference type="Proteomes" id="UP000283474">
    <property type="component" value="Chromosome"/>
</dbReference>
<dbReference type="AlphaFoldDB" id="A0A410G7X9"/>
<dbReference type="Pfam" id="PF13561">
    <property type="entry name" value="adh_short_C2"/>
    <property type="match status" value="1"/>
</dbReference>